<evidence type="ECO:0000259" key="3">
    <source>
        <dbReference type="Pfam" id="PF11350"/>
    </source>
</evidence>
<feature type="domain" description="DUF3152" evidence="3">
    <location>
        <begin position="71"/>
        <end position="232"/>
    </location>
</feature>
<feature type="chain" id="PRO_5020226808" evidence="2">
    <location>
        <begin position="35"/>
        <end position="242"/>
    </location>
</feature>
<reference evidence="4 5" key="1">
    <citation type="submission" date="2019-03" db="EMBL/GenBank/DDBJ databases">
        <title>Sequencing the genomes of 1000 actinobacteria strains.</title>
        <authorList>
            <person name="Klenk H.-P."/>
        </authorList>
    </citation>
    <scope>NUCLEOTIDE SEQUENCE [LARGE SCALE GENOMIC DNA]</scope>
    <source>
        <strain evidence="4 5">DSM 44969</strain>
    </source>
</reference>
<feature type="compositionally biased region" description="Low complexity" evidence="1">
    <location>
        <begin position="48"/>
        <end position="58"/>
    </location>
</feature>
<evidence type="ECO:0000313" key="5">
    <source>
        <dbReference type="Proteomes" id="UP000295560"/>
    </source>
</evidence>
<keyword evidence="2" id="KW-0732">Signal</keyword>
<accession>A0A4R1HLF5</accession>
<feature type="signal peptide" evidence="2">
    <location>
        <begin position="1"/>
        <end position="34"/>
    </location>
</feature>
<dbReference type="Proteomes" id="UP000295560">
    <property type="component" value="Unassembled WGS sequence"/>
</dbReference>
<dbReference type="Pfam" id="PF11350">
    <property type="entry name" value="DUF3152"/>
    <property type="match status" value="1"/>
</dbReference>
<protein>
    <submittedName>
        <fullName evidence="4">Uncharacterized protein DUF3152</fullName>
    </submittedName>
</protein>
<evidence type="ECO:0000256" key="1">
    <source>
        <dbReference type="SAM" id="MobiDB-lite"/>
    </source>
</evidence>
<dbReference type="AlphaFoldDB" id="A0A4R1HLF5"/>
<feature type="compositionally biased region" description="Pro residues" evidence="1">
    <location>
        <begin position="36"/>
        <end position="47"/>
    </location>
</feature>
<organism evidence="4 5">
    <name type="scientific">Pseudonocardia endophytica</name>
    <dbReference type="NCBI Taxonomy" id="401976"/>
    <lineage>
        <taxon>Bacteria</taxon>
        <taxon>Bacillati</taxon>
        <taxon>Actinomycetota</taxon>
        <taxon>Actinomycetes</taxon>
        <taxon>Pseudonocardiales</taxon>
        <taxon>Pseudonocardiaceae</taxon>
        <taxon>Pseudonocardia</taxon>
    </lineage>
</organism>
<dbReference type="OrthoDB" id="9779865at2"/>
<gene>
    <name evidence="4" type="ORF">EV378_6819</name>
</gene>
<evidence type="ECO:0000313" key="4">
    <source>
        <dbReference type="EMBL" id="TCK22808.1"/>
    </source>
</evidence>
<feature type="region of interest" description="Disordered" evidence="1">
    <location>
        <begin position="32"/>
        <end position="58"/>
    </location>
</feature>
<proteinExistence type="predicted"/>
<comment type="caution">
    <text evidence="4">The sequence shown here is derived from an EMBL/GenBank/DDBJ whole genome shotgun (WGS) entry which is preliminary data.</text>
</comment>
<dbReference type="SUPFAM" id="SSF55486">
    <property type="entry name" value="Metalloproteases ('zincins'), catalytic domain"/>
    <property type="match status" value="1"/>
</dbReference>
<evidence type="ECO:0000256" key="2">
    <source>
        <dbReference type="SAM" id="SignalP"/>
    </source>
</evidence>
<dbReference type="EMBL" id="SMFZ01000002">
    <property type="protein sequence ID" value="TCK22808.1"/>
    <property type="molecule type" value="Genomic_DNA"/>
</dbReference>
<sequence>MPSSGSLRPLRSALIAAVAAVTVLSAGCTGTSNAAAPPPATPSPATTPGPVAAARAPGPDRIAGVLDRTVPPSGTGQFDVVPGGSPAPARGRVTAVRVEVEKGLTIDGQAFAAFALATLNDPRSWGRDGNVGFSRTAGDAPIHIKLATPATTDRLCGSLGTEGRLSCRQGPDAILNLARWVTGIPDYRGDLTGYRHYLVNHEIGHVLGHHHVLCPGQGVPAPVMQQQTLGLDGCRPNPWPYP</sequence>
<dbReference type="InterPro" id="IPR022603">
    <property type="entry name" value="DUF3152"/>
</dbReference>
<keyword evidence="5" id="KW-1185">Reference proteome</keyword>
<name>A0A4R1HLF5_PSEEN</name>